<dbReference type="EMBL" id="FOVJ01000001">
    <property type="protein sequence ID" value="SFN44016.1"/>
    <property type="molecule type" value="Genomic_DNA"/>
</dbReference>
<gene>
    <name evidence="2" type="ORF">SAMN05216386_0977</name>
</gene>
<feature type="domain" description="Ice-binding protein C-terminal" evidence="1">
    <location>
        <begin position="275"/>
        <end position="299"/>
    </location>
</feature>
<reference evidence="3" key="1">
    <citation type="submission" date="2016-10" db="EMBL/GenBank/DDBJ databases">
        <authorList>
            <person name="Varghese N."/>
        </authorList>
    </citation>
    <scope>NUCLEOTIDE SEQUENCE [LARGE SCALE GENOMIC DNA]</scope>
    <source>
        <strain evidence="3">Nsp8</strain>
    </source>
</reference>
<dbReference type="InterPro" id="IPR013424">
    <property type="entry name" value="Ice-binding_C"/>
</dbReference>
<dbReference type="AlphaFoldDB" id="A0A1I4Z148"/>
<dbReference type="NCBIfam" id="TIGR02595">
    <property type="entry name" value="PEP_CTERM"/>
    <property type="match status" value="1"/>
</dbReference>
<dbReference type="Pfam" id="PF07589">
    <property type="entry name" value="PEP-CTERM"/>
    <property type="match status" value="1"/>
</dbReference>
<dbReference type="NCBIfam" id="NF033554">
    <property type="entry name" value="floc_PepA"/>
    <property type="match status" value="1"/>
</dbReference>
<evidence type="ECO:0000313" key="2">
    <source>
        <dbReference type="EMBL" id="SFN44016.1"/>
    </source>
</evidence>
<proteinExistence type="predicted"/>
<organism evidence="2 3">
    <name type="scientific">Nitrosospira briensis</name>
    <dbReference type="NCBI Taxonomy" id="35799"/>
    <lineage>
        <taxon>Bacteria</taxon>
        <taxon>Pseudomonadati</taxon>
        <taxon>Pseudomonadota</taxon>
        <taxon>Betaproteobacteria</taxon>
        <taxon>Nitrosomonadales</taxon>
        <taxon>Nitrosomonadaceae</taxon>
        <taxon>Nitrosospira</taxon>
    </lineage>
</organism>
<protein>
    <submittedName>
        <fullName evidence="2">PEP-CTERM protein-sorting domain-containing protein</fullName>
    </submittedName>
</protein>
<dbReference type="Proteomes" id="UP000183107">
    <property type="component" value="Unassembled WGS sequence"/>
</dbReference>
<sequence length="303" mass="31447">MLNYKWQLKLTKALPEILNEQITEGELIMKSFRQNVGSLLTAGTLGTLLATSSVFAAPLFQVQESVAGGAANVVTADRISFEYHARIDQTITGGSLAGNDDNFIEEGFLTKAAFGSPTGGSIPSQLNSLGPEGYGMYGIFTITGEADPLGAGGIQANFDTAVMTLFIDPGQDTVLALPAAGPVVPGGVTADDFAIINFTLSAGEAHIFGGLANGDFDTLLNVSLTAAGQAYFIDPVPFFPLENFGGNTETFTGGSLTESFIATADGGGIELFQTQVPEPGTLALLGLGIMGMGFISRRRIKSA</sequence>
<keyword evidence="3" id="KW-1185">Reference proteome</keyword>
<evidence type="ECO:0000259" key="1">
    <source>
        <dbReference type="Pfam" id="PF07589"/>
    </source>
</evidence>
<name>A0A1I4Z148_9PROT</name>
<accession>A0A1I4Z148</accession>
<evidence type="ECO:0000313" key="3">
    <source>
        <dbReference type="Proteomes" id="UP000183107"/>
    </source>
</evidence>